<dbReference type="EMBL" id="JAFMYV010000002">
    <property type="protein sequence ID" value="MBO0936016.1"/>
    <property type="molecule type" value="Genomic_DNA"/>
</dbReference>
<dbReference type="Proteomes" id="UP000664034">
    <property type="component" value="Unassembled WGS sequence"/>
</dbReference>
<dbReference type="AlphaFoldDB" id="A0A939GCV7"/>
<accession>A0A939GCV7</accession>
<dbReference type="RefSeq" id="WP_207363564.1">
    <property type="nucleotide sequence ID" value="NZ_JAFMYV010000002.1"/>
</dbReference>
<dbReference type="Pfam" id="PF00072">
    <property type="entry name" value="Response_reg"/>
    <property type="match status" value="1"/>
</dbReference>
<dbReference type="InterPro" id="IPR001789">
    <property type="entry name" value="Sig_transdc_resp-reg_receiver"/>
</dbReference>
<protein>
    <submittedName>
        <fullName evidence="3">Response regulator</fullName>
    </submittedName>
</protein>
<proteinExistence type="predicted"/>
<evidence type="ECO:0000256" key="1">
    <source>
        <dbReference type="PROSITE-ProRule" id="PRU00169"/>
    </source>
</evidence>
<sequence>MHHTNKIIYLADDDDDDRMFMRIAIKESGWQATIVETENGQELLQLLREQKATEEIKLVVLDMNMPLMTGLEVLRAIRADQALQFIPAVIISTSAEPDLVREAYRYGINAYIKKPSSYAALNTISEAIKVCFLDA</sequence>
<dbReference type="Gene3D" id="3.40.50.2300">
    <property type="match status" value="1"/>
</dbReference>
<comment type="caution">
    <text evidence="3">The sequence shown here is derived from an EMBL/GenBank/DDBJ whole genome shotgun (WGS) entry which is preliminary data.</text>
</comment>
<keyword evidence="1" id="KW-0597">Phosphoprotein</keyword>
<organism evidence="3 4">
    <name type="scientific">Fibrella rubiginis</name>
    <dbReference type="NCBI Taxonomy" id="2817060"/>
    <lineage>
        <taxon>Bacteria</taxon>
        <taxon>Pseudomonadati</taxon>
        <taxon>Bacteroidota</taxon>
        <taxon>Cytophagia</taxon>
        <taxon>Cytophagales</taxon>
        <taxon>Spirosomataceae</taxon>
        <taxon>Fibrella</taxon>
    </lineage>
</organism>
<evidence type="ECO:0000313" key="4">
    <source>
        <dbReference type="Proteomes" id="UP000664034"/>
    </source>
</evidence>
<name>A0A939GCV7_9BACT</name>
<dbReference type="SMART" id="SM00448">
    <property type="entry name" value="REC"/>
    <property type="match status" value="1"/>
</dbReference>
<evidence type="ECO:0000313" key="3">
    <source>
        <dbReference type="EMBL" id="MBO0936016.1"/>
    </source>
</evidence>
<dbReference type="InterPro" id="IPR011006">
    <property type="entry name" value="CheY-like_superfamily"/>
</dbReference>
<dbReference type="PANTHER" id="PTHR44520">
    <property type="entry name" value="RESPONSE REGULATOR RCP1-RELATED"/>
    <property type="match status" value="1"/>
</dbReference>
<keyword evidence="4" id="KW-1185">Reference proteome</keyword>
<feature type="modified residue" description="4-aspartylphosphate" evidence="1">
    <location>
        <position position="62"/>
    </location>
</feature>
<dbReference type="PANTHER" id="PTHR44520:SF2">
    <property type="entry name" value="RESPONSE REGULATOR RCP1"/>
    <property type="match status" value="1"/>
</dbReference>
<gene>
    <name evidence="3" type="ORF">J2I47_05605</name>
</gene>
<dbReference type="InterPro" id="IPR052893">
    <property type="entry name" value="TCS_response_regulator"/>
</dbReference>
<dbReference type="PROSITE" id="PS50110">
    <property type="entry name" value="RESPONSE_REGULATORY"/>
    <property type="match status" value="1"/>
</dbReference>
<dbReference type="GO" id="GO:0000160">
    <property type="term" value="P:phosphorelay signal transduction system"/>
    <property type="evidence" value="ECO:0007669"/>
    <property type="project" value="InterPro"/>
</dbReference>
<feature type="domain" description="Response regulatory" evidence="2">
    <location>
        <begin position="7"/>
        <end position="129"/>
    </location>
</feature>
<dbReference type="SUPFAM" id="SSF52172">
    <property type="entry name" value="CheY-like"/>
    <property type="match status" value="1"/>
</dbReference>
<evidence type="ECO:0000259" key="2">
    <source>
        <dbReference type="PROSITE" id="PS50110"/>
    </source>
</evidence>
<reference evidence="3" key="1">
    <citation type="submission" date="2021-03" db="EMBL/GenBank/DDBJ databases">
        <title>Fibrella sp. HMF5335 genome sequencing and assembly.</title>
        <authorList>
            <person name="Kang H."/>
            <person name="Kim H."/>
            <person name="Bae S."/>
            <person name="Joh K."/>
        </authorList>
    </citation>
    <scope>NUCLEOTIDE SEQUENCE</scope>
    <source>
        <strain evidence="3">HMF5335</strain>
    </source>
</reference>